<accession>A0AAW0D4K5</accession>
<reference evidence="2 3" key="1">
    <citation type="submission" date="2024-01" db="EMBL/GenBank/DDBJ databases">
        <title>A draft genome for a cacao thread blight-causing isolate of Paramarasmius palmivorus.</title>
        <authorList>
            <person name="Baruah I.K."/>
            <person name="Bukari Y."/>
            <person name="Amoako-Attah I."/>
            <person name="Meinhardt L.W."/>
            <person name="Bailey B.A."/>
            <person name="Cohen S.P."/>
        </authorList>
    </citation>
    <scope>NUCLEOTIDE SEQUENCE [LARGE SCALE GENOMIC DNA]</scope>
    <source>
        <strain evidence="2 3">GH-12</strain>
    </source>
</reference>
<dbReference type="AlphaFoldDB" id="A0AAW0D4K5"/>
<sequence length="142" mass="15401">MKLSFATILIAATAVLAQDVPSGLVSPPEGATLSLNDKLNITLAPNRYARAFTSSITAYILDSNTIPEGYTSFRRIVTDVPPNSKVTIPSGLQVDSYEIVTDAPLNAFITTTGRKTLIVEERFQDPSRHNTAIHARILEVTN</sequence>
<evidence type="ECO:0000256" key="1">
    <source>
        <dbReference type="SAM" id="SignalP"/>
    </source>
</evidence>
<proteinExistence type="predicted"/>
<dbReference type="Proteomes" id="UP001383192">
    <property type="component" value="Unassembled WGS sequence"/>
</dbReference>
<keyword evidence="3" id="KW-1185">Reference proteome</keyword>
<organism evidence="2 3">
    <name type="scientific">Paramarasmius palmivorus</name>
    <dbReference type="NCBI Taxonomy" id="297713"/>
    <lineage>
        <taxon>Eukaryota</taxon>
        <taxon>Fungi</taxon>
        <taxon>Dikarya</taxon>
        <taxon>Basidiomycota</taxon>
        <taxon>Agaricomycotina</taxon>
        <taxon>Agaricomycetes</taxon>
        <taxon>Agaricomycetidae</taxon>
        <taxon>Agaricales</taxon>
        <taxon>Marasmiineae</taxon>
        <taxon>Marasmiaceae</taxon>
        <taxon>Paramarasmius</taxon>
    </lineage>
</organism>
<feature type="chain" id="PRO_5043485887" evidence="1">
    <location>
        <begin position="18"/>
        <end position="142"/>
    </location>
</feature>
<feature type="signal peptide" evidence="1">
    <location>
        <begin position="1"/>
        <end position="17"/>
    </location>
</feature>
<protein>
    <submittedName>
        <fullName evidence="2">Uncharacterized protein</fullName>
    </submittedName>
</protein>
<gene>
    <name evidence="2" type="ORF">VNI00_006712</name>
</gene>
<evidence type="ECO:0000313" key="2">
    <source>
        <dbReference type="EMBL" id="KAK7047481.1"/>
    </source>
</evidence>
<dbReference type="EMBL" id="JAYKXP010000020">
    <property type="protein sequence ID" value="KAK7047481.1"/>
    <property type="molecule type" value="Genomic_DNA"/>
</dbReference>
<keyword evidence="1" id="KW-0732">Signal</keyword>
<evidence type="ECO:0000313" key="3">
    <source>
        <dbReference type="Proteomes" id="UP001383192"/>
    </source>
</evidence>
<comment type="caution">
    <text evidence="2">The sequence shown here is derived from an EMBL/GenBank/DDBJ whole genome shotgun (WGS) entry which is preliminary data.</text>
</comment>
<name>A0AAW0D4K5_9AGAR</name>